<dbReference type="Gene3D" id="1.10.10.2520">
    <property type="entry name" value="Cell wall hydrolase SleB, domain 1"/>
    <property type="match status" value="1"/>
</dbReference>
<gene>
    <name evidence="3" type="ORF">K3174_14070</name>
</gene>
<keyword evidence="4" id="KW-1185">Reference proteome</keyword>
<evidence type="ECO:0000259" key="2">
    <source>
        <dbReference type="Pfam" id="PF07486"/>
    </source>
</evidence>
<keyword evidence="1" id="KW-1133">Transmembrane helix</keyword>
<dbReference type="InterPro" id="IPR042047">
    <property type="entry name" value="SleB_dom1"/>
</dbReference>
<evidence type="ECO:0000256" key="1">
    <source>
        <dbReference type="SAM" id="Phobius"/>
    </source>
</evidence>
<evidence type="ECO:0000313" key="3">
    <source>
        <dbReference type="EMBL" id="MBX7483658.1"/>
    </source>
</evidence>
<feature type="transmembrane region" description="Helical" evidence="1">
    <location>
        <begin position="49"/>
        <end position="69"/>
    </location>
</feature>
<comment type="caution">
    <text evidence="3">The sequence shown here is derived from an EMBL/GenBank/DDBJ whole genome shotgun (WGS) entry which is preliminary data.</text>
</comment>
<dbReference type="Pfam" id="PF07486">
    <property type="entry name" value="Hydrolase_2"/>
    <property type="match status" value="1"/>
</dbReference>
<organism evidence="3 4">
    <name type="scientific">Qipengyuania qiaonensis</name>
    <dbReference type="NCBI Taxonomy" id="2867240"/>
    <lineage>
        <taxon>Bacteria</taxon>
        <taxon>Pseudomonadati</taxon>
        <taxon>Pseudomonadota</taxon>
        <taxon>Alphaproteobacteria</taxon>
        <taxon>Sphingomonadales</taxon>
        <taxon>Erythrobacteraceae</taxon>
        <taxon>Qipengyuania</taxon>
    </lineage>
</organism>
<dbReference type="Proteomes" id="UP000755104">
    <property type="component" value="Unassembled WGS sequence"/>
</dbReference>
<protein>
    <submittedName>
        <fullName evidence="3">Cell wall hydrolase</fullName>
    </submittedName>
</protein>
<name>A0ABS7JD91_9SPHN</name>
<keyword evidence="1" id="KW-0812">Transmembrane</keyword>
<proteinExistence type="predicted"/>
<keyword evidence="3" id="KW-0378">Hydrolase</keyword>
<dbReference type="GO" id="GO:0016787">
    <property type="term" value="F:hydrolase activity"/>
    <property type="evidence" value="ECO:0007669"/>
    <property type="project" value="UniProtKB-KW"/>
</dbReference>
<feature type="domain" description="Cell wall hydrolase SleB" evidence="2">
    <location>
        <begin position="155"/>
        <end position="263"/>
    </location>
</feature>
<dbReference type="RefSeq" id="WP_221559690.1">
    <property type="nucleotide sequence ID" value="NZ_JAIGNO010000011.1"/>
</dbReference>
<evidence type="ECO:0000313" key="4">
    <source>
        <dbReference type="Proteomes" id="UP000755104"/>
    </source>
</evidence>
<sequence>MPSDVLVLGADHMLPPRPKPGDTLILDEQYEPRRPATGHVLLSSSRTGIFWGFTGLLLLSAAVMLVFQLPNKRAQPARSPEEIAALEATPRPKAFPMIAPLAEDPQDAQDRNEAIPIDRSALMSAAPFRSGLSGVALTRARDCLAVAGWYEVGADSAGQKGVMQVILNRVRHPSFPDTVCGVVFQGAERRTGCQFTFTCDGSMLRRRPSEAALTLARTRADTMLGGEVMPDVGTATHYHADYVQPVWARQLVKIAILDRHLFYRWPGPWGDRMALKRTPLSAEPQVAALAWAGGEDSRDLDQLVIPDDLAPAAIQPLSLANVAVGTAKTNEVSAQVMVLDTSKPAGRFAVDALSHCADKPRCYVAGWLGRTGQGAVPLAQLKATPPDFLFFKQGRSRTSKAYWNCAAFKRSDPEQCLPNAAGVAALLSGSRG</sequence>
<dbReference type="EMBL" id="JAIGNO010000011">
    <property type="protein sequence ID" value="MBX7483658.1"/>
    <property type="molecule type" value="Genomic_DNA"/>
</dbReference>
<keyword evidence="1" id="KW-0472">Membrane</keyword>
<accession>A0ABS7JD91</accession>
<dbReference type="InterPro" id="IPR011105">
    <property type="entry name" value="Cell_wall_hydrolase_SleB"/>
</dbReference>
<reference evidence="3 4" key="1">
    <citation type="submission" date="2021-08" db="EMBL/GenBank/DDBJ databases">
        <title>Comparative Genomics Analysis of the Genus Qipengyuania Reveals Extensive Genetic Diversity and Metabolic Versatility, Including the Description of Fifteen Novel Species.</title>
        <authorList>
            <person name="Liu Y."/>
        </authorList>
    </citation>
    <scope>NUCLEOTIDE SEQUENCE [LARGE SCALE GENOMIC DNA]</scope>
    <source>
        <strain evidence="3 4">6D47A</strain>
    </source>
</reference>